<dbReference type="InterPro" id="IPR037171">
    <property type="entry name" value="NagB/RpiA_transferase-like"/>
</dbReference>
<dbReference type="Proteomes" id="UP000290649">
    <property type="component" value="Unassembled WGS sequence"/>
</dbReference>
<evidence type="ECO:0000256" key="1">
    <source>
        <dbReference type="ARBA" id="ARBA00010638"/>
    </source>
</evidence>
<dbReference type="GO" id="GO:0035999">
    <property type="term" value="P:tetrahydrofolate interconversion"/>
    <property type="evidence" value="ECO:0007669"/>
    <property type="project" value="TreeGrafter"/>
</dbReference>
<keyword evidence="5" id="KW-0460">Magnesium</keyword>
<dbReference type="GO" id="GO:0046872">
    <property type="term" value="F:metal ion binding"/>
    <property type="evidence" value="ECO:0007669"/>
    <property type="project" value="UniProtKB-KW"/>
</dbReference>
<gene>
    <name evidence="6" type="ORF">DS745_14605</name>
</gene>
<dbReference type="SUPFAM" id="SSF100950">
    <property type="entry name" value="NagB/RpiA/CoA transferase-like"/>
    <property type="match status" value="1"/>
</dbReference>
<feature type="binding site" evidence="4">
    <location>
        <begin position="133"/>
        <end position="141"/>
    </location>
    <ligand>
        <name>ATP</name>
        <dbReference type="ChEBI" id="CHEBI:30616"/>
    </ligand>
</feature>
<dbReference type="InterPro" id="IPR024185">
    <property type="entry name" value="FTHF_cligase-like_sf"/>
</dbReference>
<organism evidence="6 7">
    <name type="scientific">Anaerobacillus alkaliphilus</name>
    <dbReference type="NCBI Taxonomy" id="1548597"/>
    <lineage>
        <taxon>Bacteria</taxon>
        <taxon>Bacillati</taxon>
        <taxon>Bacillota</taxon>
        <taxon>Bacilli</taxon>
        <taxon>Bacillales</taxon>
        <taxon>Bacillaceae</taxon>
        <taxon>Anaerobacillus</taxon>
    </lineage>
</organism>
<keyword evidence="2 4" id="KW-0547">Nucleotide-binding</keyword>
<dbReference type="GO" id="GO:0009396">
    <property type="term" value="P:folic acid-containing compound biosynthetic process"/>
    <property type="evidence" value="ECO:0007669"/>
    <property type="project" value="TreeGrafter"/>
</dbReference>
<dbReference type="EMBL" id="QOUX01000045">
    <property type="protein sequence ID" value="RXI99451.1"/>
    <property type="molecule type" value="Genomic_DNA"/>
</dbReference>
<evidence type="ECO:0000256" key="3">
    <source>
        <dbReference type="ARBA" id="ARBA00022840"/>
    </source>
</evidence>
<keyword evidence="6" id="KW-0436">Ligase</keyword>
<dbReference type="PANTHER" id="PTHR23407:SF1">
    <property type="entry name" value="5-FORMYLTETRAHYDROFOLATE CYCLO-LIGASE"/>
    <property type="match status" value="1"/>
</dbReference>
<dbReference type="GO" id="GO:0005524">
    <property type="term" value="F:ATP binding"/>
    <property type="evidence" value="ECO:0007669"/>
    <property type="project" value="UniProtKB-KW"/>
</dbReference>
<feature type="binding site" evidence="4">
    <location>
        <position position="54"/>
    </location>
    <ligand>
        <name>substrate</name>
    </ligand>
</feature>
<evidence type="ECO:0000256" key="2">
    <source>
        <dbReference type="ARBA" id="ARBA00022741"/>
    </source>
</evidence>
<feature type="binding site" evidence="4">
    <location>
        <position position="49"/>
    </location>
    <ligand>
        <name>substrate</name>
    </ligand>
</feature>
<comment type="cofactor">
    <cofactor evidence="5">
        <name>Mg(2+)</name>
        <dbReference type="ChEBI" id="CHEBI:18420"/>
    </cofactor>
</comment>
<keyword evidence="5" id="KW-0479">Metal-binding</keyword>
<dbReference type="OrthoDB" id="9801938at2"/>
<dbReference type="PIRSF" id="PIRSF006806">
    <property type="entry name" value="FTHF_cligase"/>
    <property type="match status" value="1"/>
</dbReference>
<protein>
    <recommendedName>
        <fullName evidence="5">5-formyltetrahydrofolate cyclo-ligase</fullName>
        <ecNumber evidence="5">6.3.3.2</ecNumber>
    </recommendedName>
</protein>
<comment type="caution">
    <text evidence="6">The sequence shown here is derived from an EMBL/GenBank/DDBJ whole genome shotgun (WGS) entry which is preliminary data.</text>
</comment>
<comment type="catalytic activity">
    <reaction evidence="5">
        <text>(6S)-5-formyl-5,6,7,8-tetrahydrofolate + ATP = (6R)-5,10-methenyltetrahydrofolate + ADP + phosphate</text>
        <dbReference type="Rhea" id="RHEA:10488"/>
        <dbReference type="ChEBI" id="CHEBI:30616"/>
        <dbReference type="ChEBI" id="CHEBI:43474"/>
        <dbReference type="ChEBI" id="CHEBI:57455"/>
        <dbReference type="ChEBI" id="CHEBI:57457"/>
        <dbReference type="ChEBI" id="CHEBI:456216"/>
        <dbReference type="EC" id="6.3.3.2"/>
    </reaction>
</comment>
<keyword evidence="7" id="KW-1185">Reference proteome</keyword>
<dbReference type="PANTHER" id="PTHR23407">
    <property type="entry name" value="ATPASE INHIBITOR/5-FORMYLTETRAHYDROFOLATE CYCLO-LIGASE"/>
    <property type="match status" value="1"/>
</dbReference>
<accession>A0A4Q0VSB6</accession>
<comment type="similarity">
    <text evidence="1 5">Belongs to the 5-formyltetrahydrofolate cyclo-ligase family.</text>
</comment>
<reference evidence="6 7" key="1">
    <citation type="journal article" date="2019" name="Int. J. Syst. Evol. Microbiol.">
        <title>Anaerobacillus alkaliphilus sp. nov., a novel alkaliphilic and moderately halophilic bacterium.</title>
        <authorList>
            <person name="Borsodi A.K."/>
            <person name="Aszalos J.M."/>
            <person name="Bihari P."/>
            <person name="Nagy I."/>
            <person name="Schumann P."/>
            <person name="Sproer C."/>
            <person name="Kovacs A.L."/>
            <person name="Boka K."/>
            <person name="Dobosy P."/>
            <person name="Ovari M."/>
            <person name="Szili-Kovacs T."/>
            <person name="Toth E."/>
        </authorList>
    </citation>
    <scope>NUCLEOTIDE SEQUENCE [LARGE SCALE GENOMIC DNA]</scope>
    <source>
        <strain evidence="6 7">B16-10</strain>
    </source>
</reference>
<keyword evidence="3 4" id="KW-0067">ATP-binding</keyword>
<dbReference type="Pfam" id="PF01812">
    <property type="entry name" value="5-FTHF_cyc-lig"/>
    <property type="match status" value="1"/>
</dbReference>
<dbReference type="AlphaFoldDB" id="A0A4Q0VSB6"/>
<feature type="binding site" evidence="4">
    <location>
        <begin position="3"/>
        <end position="7"/>
    </location>
    <ligand>
        <name>ATP</name>
        <dbReference type="ChEBI" id="CHEBI:30616"/>
    </ligand>
</feature>
<evidence type="ECO:0000313" key="7">
    <source>
        <dbReference type="Proteomes" id="UP000290649"/>
    </source>
</evidence>
<dbReference type="GO" id="GO:0030272">
    <property type="term" value="F:5-formyltetrahydrofolate cyclo-ligase activity"/>
    <property type="evidence" value="ECO:0007669"/>
    <property type="project" value="UniProtKB-EC"/>
</dbReference>
<dbReference type="InterPro" id="IPR002698">
    <property type="entry name" value="FTHF_cligase"/>
</dbReference>
<evidence type="ECO:0000256" key="5">
    <source>
        <dbReference type="RuleBase" id="RU361279"/>
    </source>
</evidence>
<dbReference type="NCBIfam" id="TIGR02727">
    <property type="entry name" value="MTHFS_bact"/>
    <property type="match status" value="1"/>
</dbReference>
<dbReference type="EC" id="6.3.3.2" evidence="5"/>
<dbReference type="RefSeq" id="WP_129078960.1">
    <property type="nucleotide sequence ID" value="NZ_QOUX01000045.1"/>
</dbReference>
<proteinExistence type="inferred from homology"/>
<name>A0A4Q0VSB6_9BACI</name>
<dbReference type="Gene3D" id="3.40.50.10420">
    <property type="entry name" value="NagB/RpiA/CoA transferase-like"/>
    <property type="match status" value="1"/>
</dbReference>
<evidence type="ECO:0000313" key="6">
    <source>
        <dbReference type="EMBL" id="RXI99451.1"/>
    </source>
</evidence>
<evidence type="ECO:0000256" key="4">
    <source>
        <dbReference type="PIRSR" id="PIRSR006806-1"/>
    </source>
</evidence>
<sequence>MNKTVFRNKMKQRLLEMTDTEFLAFSENIKDKLLESTEWIEAKTVGITISTGREVDTKGIIEEGWRQQKRIVVPKCYPSRKEIKFYEITSYTELEDSFYSLKEPITNIAPLVSKEEIDLLIVPGIIFDKRGFRIGYGGGYYDRFLSNYQNKTLSLAFDFQIVNDIPTETHDIAVGKIIHNT</sequence>